<feature type="binding site" evidence="1">
    <location>
        <position position="167"/>
    </location>
    <ligand>
        <name>Mn(2+)</name>
        <dbReference type="ChEBI" id="CHEBI:29035"/>
        <label>2</label>
    </ligand>
</feature>
<gene>
    <name evidence="3" type="ORF">I0Q91_04235</name>
</gene>
<keyword evidence="1" id="KW-0479">Metal-binding</keyword>
<dbReference type="SUPFAM" id="SSF53187">
    <property type="entry name" value="Zn-dependent exopeptidases"/>
    <property type="match status" value="1"/>
</dbReference>
<comment type="cofactor">
    <cofactor evidence="1">
        <name>Mn(2+)</name>
        <dbReference type="ChEBI" id="CHEBI:29035"/>
    </cofactor>
    <text evidence="1">The Mn(2+) ion enhances activity.</text>
</comment>
<sequence length="396" mass="43586">MNKIIKDINQEIKSLESELIDLRRDFHKYPELGFEEVRTSKIVANYLAELGIEVEKNVAKTGVVGLLKGGGKGKTLLLRADMDALPINEKTGLHYSSENEGIMHACGHDGHTAILLIIAKIISKYKDLISGNIKFVFQPNEEDAGAAEMVKEGILKSPDVDGAIGLHLWSPLKTGVIGLKSGPLMAASEYFNVKLQGPGGHGGAPHKTIDPVNTATSIINRLKTIETRNFDVINEPTLITTCKLEAGDFPIVIPEEVSFAGSIRTLHPKMNQVKEKFENIVEKEAEIDGLNYEIDFKCGNRLLDNNLEMVKVIKGAVAVSRDKLTIKEKGIAVMLGEDFSEISLKVPSAFYFVGTGNANKGTDYPHHHPEFNIDEDSLKIAVKIQMLSILRYFNLI</sequence>
<keyword evidence="1" id="KW-0464">Manganese</keyword>
<dbReference type="Proteomes" id="UP000621436">
    <property type="component" value="Unassembled WGS sequence"/>
</dbReference>
<comment type="caution">
    <text evidence="3">The sequence shown here is derived from an EMBL/GenBank/DDBJ whole genome shotgun (WGS) entry which is preliminary data.</text>
</comment>
<dbReference type="InterPro" id="IPR036264">
    <property type="entry name" value="Bact_exopeptidase_dim_dom"/>
</dbReference>
<proteinExistence type="predicted"/>
<feature type="binding site" evidence="1">
    <location>
        <position position="142"/>
    </location>
    <ligand>
        <name>Mn(2+)</name>
        <dbReference type="ChEBI" id="CHEBI:29035"/>
        <label>2</label>
    </ligand>
</feature>
<dbReference type="InterPro" id="IPR002933">
    <property type="entry name" value="Peptidase_M20"/>
</dbReference>
<dbReference type="EMBL" id="JADPIE010000002">
    <property type="protein sequence ID" value="MBF8436278.1"/>
    <property type="molecule type" value="Genomic_DNA"/>
</dbReference>
<dbReference type="SUPFAM" id="SSF55031">
    <property type="entry name" value="Bacterial exopeptidase dimerisation domain"/>
    <property type="match status" value="1"/>
</dbReference>
<name>A0A931ANX7_9FIRM</name>
<evidence type="ECO:0000259" key="2">
    <source>
        <dbReference type="Pfam" id="PF07687"/>
    </source>
</evidence>
<evidence type="ECO:0000313" key="4">
    <source>
        <dbReference type="Proteomes" id="UP000621436"/>
    </source>
</evidence>
<reference evidence="3" key="1">
    <citation type="submission" date="2020-11" db="EMBL/GenBank/DDBJ databases">
        <title>Halonatronomonas betainensis gen. nov., sp. nov. a novel haloalkaliphilic representative of the family Halanaerobiacae capable of betaine degradation.</title>
        <authorList>
            <person name="Boltyanskaya Y."/>
            <person name="Kevbrin V."/>
            <person name="Detkova E."/>
            <person name="Grouzdev D.S."/>
            <person name="Koziaeva V."/>
            <person name="Zhilina T."/>
        </authorList>
    </citation>
    <scope>NUCLEOTIDE SEQUENCE</scope>
    <source>
        <strain evidence="3">Z-7014</strain>
    </source>
</reference>
<keyword evidence="4" id="KW-1185">Reference proteome</keyword>
<dbReference type="Gene3D" id="3.40.630.10">
    <property type="entry name" value="Zn peptidases"/>
    <property type="match status" value="1"/>
</dbReference>
<feature type="binding site" evidence="1">
    <location>
        <position position="106"/>
    </location>
    <ligand>
        <name>Mn(2+)</name>
        <dbReference type="ChEBI" id="CHEBI:29035"/>
        <label>2</label>
    </ligand>
</feature>
<dbReference type="NCBIfam" id="TIGR01891">
    <property type="entry name" value="amidohydrolases"/>
    <property type="match status" value="1"/>
</dbReference>
<dbReference type="GO" id="GO:0046872">
    <property type="term" value="F:metal ion binding"/>
    <property type="evidence" value="ECO:0007669"/>
    <property type="project" value="UniProtKB-KW"/>
</dbReference>
<dbReference type="Pfam" id="PF01546">
    <property type="entry name" value="Peptidase_M20"/>
    <property type="match status" value="1"/>
</dbReference>
<dbReference type="AlphaFoldDB" id="A0A931ANX7"/>
<evidence type="ECO:0000256" key="1">
    <source>
        <dbReference type="PIRSR" id="PIRSR005962-1"/>
    </source>
</evidence>
<dbReference type="InterPro" id="IPR011650">
    <property type="entry name" value="Peptidase_M20_dimer"/>
</dbReference>
<accession>A0A931ANX7</accession>
<dbReference type="PIRSF" id="PIRSF005962">
    <property type="entry name" value="Pept_M20D_amidohydro"/>
    <property type="match status" value="1"/>
</dbReference>
<dbReference type="GO" id="GO:0016787">
    <property type="term" value="F:hydrolase activity"/>
    <property type="evidence" value="ECO:0007669"/>
    <property type="project" value="InterPro"/>
</dbReference>
<protein>
    <submittedName>
        <fullName evidence="3">Amidohydrolase</fullName>
    </submittedName>
</protein>
<dbReference type="Gene3D" id="3.30.70.360">
    <property type="match status" value="1"/>
</dbReference>
<dbReference type="PANTHER" id="PTHR11014">
    <property type="entry name" value="PEPTIDASE M20 FAMILY MEMBER"/>
    <property type="match status" value="1"/>
</dbReference>
<dbReference type="PANTHER" id="PTHR11014:SF63">
    <property type="entry name" value="METALLOPEPTIDASE, PUTATIVE (AFU_ORTHOLOGUE AFUA_6G09600)-RELATED"/>
    <property type="match status" value="1"/>
</dbReference>
<dbReference type="InterPro" id="IPR017439">
    <property type="entry name" value="Amidohydrolase"/>
</dbReference>
<feature type="binding site" evidence="1">
    <location>
        <position position="367"/>
    </location>
    <ligand>
        <name>Mn(2+)</name>
        <dbReference type="ChEBI" id="CHEBI:29035"/>
        <label>2</label>
    </ligand>
</feature>
<organism evidence="3 4">
    <name type="scientific">Halonatronomonas betaini</name>
    <dbReference type="NCBI Taxonomy" id="2778430"/>
    <lineage>
        <taxon>Bacteria</taxon>
        <taxon>Bacillati</taxon>
        <taxon>Bacillota</taxon>
        <taxon>Clostridia</taxon>
        <taxon>Halanaerobiales</taxon>
        <taxon>Halarsenatibacteraceae</taxon>
        <taxon>Halonatronomonas</taxon>
    </lineage>
</organism>
<dbReference type="Pfam" id="PF07687">
    <property type="entry name" value="M20_dimer"/>
    <property type="match status" value="1"/>
</dbReference>
<feature type="domain" description="Peptidase M20 dimerisation" evidence="2">
    <location>
        <begin position="191"/>
        <end position="286"/>
    </location>
</feature>
<dbReference type="RefSeq" id="WP_270453085.1">
    <property type="nucleotide sequence ID" value="NZ_JADPIE010000002.1"/>
</dbReference>
<feature type="binding site" evidence="1">
    <location>
        <position position="108"/>
    </location>
    <ligand>
        <name>Mn(2+)</name>
        <dbReference type="ChEBI" id="CHEBI:29035"/>
        <label>2</label>
    </ligand>
</feature>
<evidence type="ECO:0000313" key="3">
    <source>
        <dbReference type="EMBL" id="MBF8436278.1"/>
    </source>
</evidence>